<accession>C0K048</accession>
<dbReference type="AlphaFoldDB" id="C0K048"/>
<dbReference type="InterPro" id="IPR036439">
    <property type="entry name" value="Dockerin_dom_sf"/>
</dbReference>
<dbReference type="InterPro" id="IPR026906">
    <property type="entry name" value="LRR_5"/>
</dbReference>
<sequence>MRKLQFLFIFALCALGMQGVEVETTAGGLLSKVTDLNITSLTVTGSLDARDFMFISRKLDKLTTVDLSAATIVEYDGVREPLVNGQILFPANEIPQLSFFGKKLTSVVLPSSLKSIGMAAFSGCRDLKSITFPSKLTTIGSYAFNGSGLENLTVPSSVTLIGKGAFSRCEQLTKLISRAAVIDNYAFLGCTKLEDVTIEGALQQVGISAFNGCQALTTIAFRNATKVQLIGAEAFVLSGLQTFDMKKMAALTEIGDYAFLNLKDIESLTIPANVSFIGTRAMMGMTGLTKIYAKPETPPALGEAVWEGVDQKSVELLVNVDDYRSAEQWKEFLIYDAILLGDVNGDGRVNVSDITALINRILGIPDTFIEKAGDVLADGRINVSDVAALINIILAGDEIVIHNAAAVNTDDFVSIDNFTIAPDEVKTIDIKLSNQTDYAAMQFDLMLPDGLTVVNKSVTATSRSAEHSIISMDKANAYRIIAYSMENNVFNGNEGPVLRIKVKATEELAPDAQITIDNVIFATEKSSTFYAAATNTQVSNTTTAVDDILAANDRVYTRGGMLVIETTEAGVAQLVQMNGMVQDLQVAEGHNEFEVTSGFVIVRLNGKSYKLAVK</sequence>
<evidence type="ECO:0000313" key="2">
    <source>
        <dbReference type="EMBL" id="ACM91078.1"/>
    </source>
</evidence>
<dbReference type="PROSITE" id="PS00018">
    <property type="entry name" value="EF_HAND_1"/>
    <property type="match status" value="1"/>
</dbReference>
<reference evidence="2" key="1">
    <citation type="submission" date="2008-11" db="EMBL/GenBank/DDBJ databases">
        <title>Isolation and characterization of a fructose-1,6-bisphosphatase in Bacteroides sp. from a rumen metagenomic library.</title>
        <authorList>
            <person name="Wang J."/>
            <person name="Liu K."/>
            <person name="Zhao S."/>
            <person name="Bu D."/>
            <person name="Li D."/>
            <person name="Yu P."/>
            <person name="Wei H."/>
            <person name="Zhou L."/>
        </authorList>
    </citation>
    <scope>NUCLEOTIDE SEQUENCE</scope>
</reference>
<protein>
    <submittedName>
        <fullName evidence="2">Surface antigen BspA</fullName>
    </submittedName>
</protein>
<dbReference type="CDD" id="cd14256">
    <property type="entry name" value="Dockerin_I"/>
    <property type="match status" value="1"/>
</dbReference>
<dbReference type="InterPro" id="IPR053139">
    <property type="entry name" value="Surface_bspA-like"/>
</dbReference>
<organism evidence="2">
    <name type="scientific">uncultured bacterium 34R1</name>
    <dbReference type="NCBI Taxonomy" id="581113"/>
    <lineage>
        <taxon>Bacteria</taxon>
        <taxon>environmental samples</taxon>
    </lineage>
</organism>
<evidence type="ECO:0000259" key="1">
    <source>
        <dbReference type="PROSITE" id="PS51766"/>
    </source>
</evidence>
<dbReference type="SUPFAM" id="SSF63446">
    <property type="entry name" value="Type I dockerin domain"/>
    <property type="match status" value="1"/>
</dbReference>
<feature type="domain" description="Dockerin" evidence="1">
    <location>
        <begin position="336"/>
        <end position="401"/>
    </location>
</feature>
<dbReference type="Gene3D" id="1.10.1330.10">
    <property type="entry name" value="Dockerin domain"/>
    <property type="match status" value="1"/>
</dbReference>
<dbReference type="PANTHER" id="PTHR45661:SF3">
    <property type="entry name" value="IG-LIKE DOMAIN-CONTAINING PROTEIN"/>
    <property type="match status" value="1"/>
</dbReference>
<dbReference type="Pfam" id="PF13306">
    <property type="entry name" value="LRR_5"/>
    <property type="match status" value="2"/>
</dbReference>
<name>C0K048_9BACT</name>
<dbReference type="InterPro" id="IPR032675">
    <property type="entry name" value="LRR_dom_sf"/>
</dbReference>
<dbReference type="PROSITE" id="PS51766">
    <property type="entry name" value="DOCKERIN"/>
    <property type="match status" value="1"/>
</dbReference>
<dbReference type="PANTHER" id="PTHR45661">
    <property type="entry name" value="SURFACE ANTIGEN"/>
    <property type="match status" value="1"/>
</dbReference>
<dbReference type="GO" id="GO:0000272">
    <property type="term" value="P:polysaccharide catabolic process"/>
    <property type="evidence" value="ECO:0007669"/>
    <property type="project" value="InterPro"/>
</dbReference>
<dbReference type="Pfam" id="PF00404">
    <property type="entry name" value="Dockerin_1"/>
    <property type="match status" value="1"/>
</dbReference>
<dbReference type="InterPro" id="IPR002105">
    <property type="entry name" value="Dockerin_1_rpt"/>
</dbReference>
<dbReference type="Gene3D" id="3.80.10.10">
    <property type="entry name" value="Ribonuclease Inhibitor"/>
    <property type="match status" value="2"/>
</dbReference>
<dbReference type="GO" id="GO:0004553">
    <property type="term" value="F:hydrolase activity, hydrolyzing O-glycosyl compounds"/>
    <property type="evidence" value="ECO:0007669"/>
    <property type="project" value="InterPro"/>
</dbReference>
<dbReference type="InterPro" id="IPR018247">
    <property type="entry name" value="EF_Hand_1_Ca_BS"/>
</dbReference>
<dbReference type="EMBL" id="FJ529692">
    <property type="protein sequence ID" value="ACM91078.1"/>
    <property type="molecule type" value="Genomic_DNA"/>
</dbReference>
<dbReference type="InterPro" id="IPR016134">
    <property type="entry name" value="Dockerin_dom"/>
</dbReference>
<dbReference type="Gene3D" id="3.40.50.12480">
    <property type="match status" value="1"/>
</dbReference>
<proteinExistence type="predicted"/>
<dbReference type="SUPFAM" id="SSF52058">
    <property type="entry name" value="L domain-like"/>
    <property type="match status" value="1"/>
</dbReference>